<dbReference type="PROSITE" id="PS00409">
    <property type="entry name" value="PROKAR_NTER_METHYL"/>
    <property type="match status" value="1"/>
</dbReference>
<dbReference type="RefSeq" id="WP_058258408.1">
    <property type="nucleotide sequence ID" value="NZ_LN879430.1"/>
</dbReference>
<evidence type="ECO:0000313" key="3">
    <source>
        <dbReference type="Proteomes" id="UP000196053"/>
    </source>
</evidence>
<sequence>MKLVNGNLRKNEGFSLVEVIVAIFILSIIVASTAGAFLFSTKTTLDNEIRMNTINIANETIEKIRALPFSEVGTKFLREDGTYIDGDPAGDILQEEIRQINGIDYLVKVNINWEEQADWDLAGNAQWDYKSVRVSVTPQGRSRYTQFEQAIETYVARDSSHPALPGSNIRIRCKRVWSLPGEPLKVVPGINALLSSGPDAIRFVQTSSKGIASFINLTPGDYEVIVNLETKGFMIHPNQRSVLEDLKKIKLKENTTESFDLEIEEPCSLKVFLKDLAGNPIVSDRLKPDAEGKISIMVPYPTGETIEITFSPDNIDSMGGLPGDLITNLWPVGEGYVGAYYMQNVTLDNLQFLGCYVRKGANEELWDGKFSTPGETKEINLYFNIAPTTPTGIATNWVDENAFIGVGSYKAVDSDDNPLIGGVLRSNDLTETLVLSENNEAYYSGLKLYIENTGTSTTSGLLIKKNSTLNLHGREIVFRGRIKTEMATPPGEDGKIHLSTTWEDGRETSDIYGSNINDKNADDATLYGKLYLTEPIYSGDNIIVDAGAYYFPNGTVLPDHSSKLIPITKENYIE</sequence>
<proteinExistence type="predicted"/>
<dbReference type="Pfam" id="PF07963">
    <property type="entry name" value="N_methyl"/>
    <property type="match status" value="1"/>
</dbReference>
<evidence type="ECO:0008006" key="4">
    <source>
        <dbReference type="Google" id="ProtNLM"/>
    </source>
</evidence>
<evidence type="ECO:0000256" key="1">
    <source>
        <dbReference type="SAM" id="Phobius"/>
    </source>
</evidence>
<dbReference type="EMBL" id="LN879430">
    <property type="protein sequence ID" value="CUH93139.1"/>
    <property type="molecule type" value="Genomic_DNA"/>
</dbReference>
<dbReference type="KEGG" id="hsd:SD1D_1593"/>
<dbReference type="NCBIfam" id="TIGR02532">
    <property type="entry name" value="IV_pilin_GFxxxE"/>
    <property type="match status" value="1"/>
</dbReference>
<dbReference type="InterPro" id="IPR012902">
    <property type="entry name" value="N_methyl_site"/>
</dbReference>
<dbReference type="AlphaFoldDB" id="A0A0K8J6W4"/>
<gene>
    <name evidence="2" type="ORF">SD1D_1593</name>
</gene>
<feature type="transmembrane region" description="Helical" evidence="1">
    <location>
        <begin position="20"/>
        <end position="41"/>
    </location>
</feature>
<dbReference type="SUPFAM" id="SSF117074">
    <property type="entry name" value="Hypothetical protein PA1324"/>
    <property type="match status" value="1"/>
</dbReference>
<protein>
    <recommendedName>
        <fullName evidence="4">Prepilin-type N-terminal cleavage/methylation domain-containing protein</fullName>
    </recommendedName>
</protein>
<keyword evidence="3" id="KW-1185">Reference proteome</keyword>
<reference evidence="3" key="1">
    <citation type="submission" date="2015-09" db="EMBL/GenBank/DDBJ databases">
        <authorList>
            <person name="Wibberg D."/>
        </authorList>
    </citation>
    <scope>NUCLEOTIDE SEQUENCE [LARGE SCALE GENOMIC DNA]</scope>
    <source>
        <strain evidence="3">SD1D</strain>
    </source>
</reference>
<organism evidence="2 3">
    <name type="scientific">Herbinix luporum</name>
    <dbReference type="NCBI Taxonomy" id="1679721"/>
    <lineage>
        <taxon>Bacteria</taxon>
        <taxon>Bacillati</taxon>
        <taxon>Bacillota</taxon>
        <taxon>Clostridia</taxon>
        <taxon>Lachnospirales</taxon>
        <taxon>Lachnospiraceae</taxon>
        <taxon>Herbinix</taxon>
    </lineage>
</organism>
<keyword evidence="1" id="KW-1133">Transmembrane helix</keyword>
<evidence type="ECO:0000313" key="2">
    <source>
        <dbReference type="EMBL" id="CUH93139.1"/>
    </source>
</evidence>
<keyword evidence="1" id="KW-0812">Transmembrane</keyword>
<keyword evidence="1" id="KW-0472">Membrane</keyword>
<dbReference type="OrthoDB" id="2018526at2"/>
<accession>A0A0K8J6W4</accession>
<name>A0A0K8J6W4_9FIRM</name>
<dbReference type="Proteomes" id="UP000196053">
    <property type="component" value="Chromosome I"/>
</dbReference>